<name>A0ABW5ARD8_9BRAD</name>
<organism evidence="1 2">
    <name type="scientific">Rhodoplanes azumiensis</name>
    <dbReference type="NCBI Taxonomy" id="1897628"/>
    <lineage>
        <taxon>Bacteria</taxon>
        <taxon>Pseudomonadati</taxon>
        <taxon>Pseudomonadota</taxon>
        <taxon>Alphaproteobacteria</taxon>
        <taxon>Hyphomicrobiales</taxon>
        <taxon>Nitrobacteraceae</taxon>
        <taxon>Rhodoplanes</taxon>
    </lineage>
</organism>
<gene>
    <name evidence="1" type="ORF">ACFSOX_21575</name>
</gene>
<evidence type="ECO:0000313" key="2">
    <source>
        <dbReference type="Proteomes" id="UP001597314"/>
    </source>
</evidence>
<keyword evidence="2" id="KW-1185">Reference proteome</keyword>
<proteinExistence type="predicted"/>
<dbReference type="EMBL" id="JBHUIW010000034">
    <property type="protein sequence ID" value="MFD2184751.1"/>
    <property type="molecule type" value="Genomic_DNA"/>
</dbReference>
<dbReference type="Proteomes" id="UP001597314">
    <property type="component" value="Unassembled WGS sequence"/>
</dbReference>
<reference evidence="2" key="1">
    <citation type="journal article" date="2019" name="Int. J. Syst. Evol. Microbiol.">
        <title>The Global Catalogue of Microorganisms (GCM) 10K type strain sequencing project: providing services to taxonomists for standard genome sequencing and annotation.</title>
        <authorList>
            <consortium name="The Broad Institute Genomics Platform"/>
            <consortium name="The Broad Institute Genome Sequencing Center for Infectious Disease"/>
            <person name="Wu L."/>
            <person name="Ma J."/>
        </authorList>
    </citation>
    <scope>NUCLEOTIDE SEQUENCE [LARGE SCALE GENOMIC DNA]</scope>
    <source>
        <strain evidence="2">CGMCC 1.6774</strain>
    </source>
</reference>
<protein>
    <submittedName>
        <fullName evidence="1">Uncharacterized protein</fullName>
    </submittedName>
</protein>
<evidence type="ECO:0000313" key="1">
    <source>
        <dbReference type="EMBL" id="MFD2184751.1"/>
    </source>
</evidence>
<comment type="caution">
    <text evidence="1">The sequence shown here is derived from an EMBL/GenBank/DDBJ whole genome shotgun (WGS) entry which is preliminary data.</text>
</comment>
<accession>A0ABW5ARD8</accession>
<sequence>MWKSSTAVGDPGPRPTVENHMRNIVPGGLAAIALGLLLAPVAMAAPTGGTAIQSAAKSASIVHAVPCAMRRVCNRRGCWTRRVCW</sequence>
<dbReference type="RefSeq" id="WP_378479889.1">
    <property type="nucleotide sequence ID" value="NZ_JBHUIW010000034.1"/>
</dbReference>